<accession>A0A8B7YQZ6</accession>
<evidence type="ECO:0000313" key="2">
    <source>
        <dbReference type="Proteomes" id="UP000694845"/>
    </source>
</evidence>
<feature type="region of interest" description="Disordered" evidence="1">
    <location>
        <begin position="183"/>
        <end position="249"/>
    </location>
</feature>
<feature type="compositionally biased region" description="Basic residues" evidence="1">
    <location>
        <begin position="230"/>
        <end position="239"/>
    </location>
</feature>
<evidence type="ECO:0000256" key="1">
    <source>
        <dbReference type="SAM" id="MobiDB-lite"/>
    </source>
</evidence>
<name>A0A8B7YQZ6_ACAPL</name>
<evidence type="ECO:0000313" key="3">
    <source>
        <dbReference type="RefSeq" id="XP_022093841.1"/>
    </source>
</evidence>
<feature type="compositionally biased region" description="Basic and acidic residues" evidence="1">
    <location>
        <begin position="1"/>
        <end position="21"/>
    </location>
</feature>
<dbReference type="GeneID" id="110981014"/>
<dbReference type="GO" id="GO:0003729">
    <property type="term" value="F:mRNA binding"/>
    <property type="evidence" value="ECO:0007669"/>
    <property type="project" value="InterPro"/>
</dbReference>
<dbReference type="Proteomes" id="UP000694845">
    <property type="component" value="Unplaced"/>
</dbReference>
<dbReference type="GO" id="GO:0006406">
    <property type="term" value="P:mRNA export from nucleus"/>
    <property type="evidence" value="ECO:0007669"/>
    <property type="project" value="InterPro"/>
</dbReference>
<organism evidence="2 3">
    <name type="scientific">Acanthaster planci</name>
    <name type="common">Crown-of-thorns starfish</name>
    <dbReference type="NCBI Taxonomy" id="133434"/>
    <lineage>
        <taxon>Eukaryota</taxon>
        <taxon>Metazoa</taxon>
        <taxon>Echinodermata</taxon>
        <taxon>Eleutherozoa</taxon>
        <taxon>Asterozoa</taxon>
        <taxon>Asteroidea</taxon>
        <taxon>Valvatacea</taxon>
        <taxon>Valvatida</taxon>
        <taxon>Acanthasteridae</taxon>
        <taxon>Acanthaster</taxon>
    </lineage>
</organism>
<proteinExistence type="predicted"/>
<dbReference type="RefSeq" id="XP_022093841.1">
    <property type="nucleotide sequence ID" value="XM_022238149.1"/>
</dbReference>
<sequence length="329" mass="37084">MDKIDMSLDDIIKQNRKENRKLAVQKKKAAAGLKNRPSGPAGQRQAKKPGLAKTGLGVRGRASQLKQFRARIGGKKTVGKGVALTKKKGAAKVQQQGGVVANRGPARKVGKQRVPVKRIGGAQVVNRYRRQQQQQQQQVQQRLQQSKAARQQRFNQQRGIQTIPQGGGRKKVQLNRQNFVSAQTNSRQINRQQTNTLQQQQPQFSQRQRQKNKRLLQNQPAQRANLARPQRPKAQRAKQLRANAQKVNPKLLTVSISNPKAMQNYKPVKINRNKPKMQISGGTLNDRFGQLQQQQQPKNAPNTNRQRRRRKQQGQGQGQNTGGRTVLLV</sequence>
<dbReference type="PANTHER" id="PTHR21038:SF4">
    <property type="entry name" value="UAP56-INTERACTING FACTOR"/>
    <property type="match status" value="1"/>
</dbReference>
<gene>
    <name evidence="3" type="primary">LOC110981014</name>
</gene>
<dbReference type="OrthoDB" id="10500325at2759"/>
<reference evidence="3" key="1">
    <citation type="submission" date="2025-08" db="UniProtKB">
        <authorList>
            <consortium name="RefSeq"/>
        </authorList>
    </citation>
    <scope>IDENTIFICATION</scope>
</reference>
<keyword evidence="2" id="KW-1185">Reference proteome</keyword>
<feature type="region of interest" description="Disordered" evidence="1">
    <location>
        <begin position="291"/>
        <end position="329"/>
    </location>
</feature>
<feature type="compositionally biased region" description="Polar residues" evidence="1">
    <location>
        <begin position="147"/>
        <end position="164"/>
    </location>
</feature>
<dbReference type="PANTHER" id="PTHR21038">
    <property type="entry name" value="40-2-3 PROTEIN-RELATED"/>
    <property type="match status" value="1"/>
</dbReference>
<feature type="region of interest" description="Disordered" evidence="1">
    <location>
        <begin position="147"/>
        <end position="170"/>
    </location>
</feature>
<dbReference type="OMA" id="QFRARIG"/>
<feature type="compositionally biased region" description="Low complexity" evidence="1">
    <location>
        <begin position="187"/>
        <end position="207"/>
    </location>
</feature>
<protein>
    <submittedName>
        <fullName evidence="3">UAP56-interacting factor-like</fullName>
    </submittedName>
</protein>
<dbReference type="InterPro" id="IPR009782">
    <property type="entry name" value="FYTTD1"/>
</dbReference>
<feature type="region of interest" description="Disordered" evidence="1">
    <location>
        <begin position="1"/>
        <end position="62"/>
    </location>
</feature>
<dbReference type="AlphaFoldDB" id="A0A8B7YQZ6"/>
<dbReference type="KEGG" id="aplc:110981014"/>